<evidence type="ECO:0000259" key="3">
    <source>
        <dbReference type="PROSITE" id="PS51746"/>
    </source>
</evidence>
<reference evidence="4" key="1">
    <citation type="submission" date="2025-08" db="UniProtKB">
        <authorList>
            <consortium name="Ensembl"/>
        </authorList>
    </citation>
    <scope>IDENTIFICATION</scope>
</reference>
<keyword evidence="5" id="KW-1185">Reference proteome</keyword>
<dbReference type="Ensembl" id="ENSANIT00000011933.1">
    <property type="protein sequence ID" value="ENSANIP00000011536.1"/>
    <property type="gene ID" value="ENSANIG00000007801.1"/>
</dbReference>
<comment type="similarity">
    <text evidence="1">Belongs to the PP2C family.</text>
</comment>
<organism evidence="4 5">
    <name type="scientific">Accipiter nisus</name>
    <name type="common">Eurasian sparrowhawk</name>
    <dbReference type="NCBI Taxonomy" id="211598"/>
    <lineage>
        <taxon>Eukaryota</taxon>
        <taxon>Metazoa</taxon>
        <taxon>Chordata</taxon>
        <taxon>Craniata</taxon>
        <taxon>Vertebrata</taxon>
        <taxon>Euteleostomi</taxon>
        <taxon>Archelosauria</taxon>
        <taxon>Archosauria</taxon>
        <taxon>Dinosauria</taxon>
        <taxon>Saurischia</taxon>
        <taxon>Theropoda</taxon>
        <taxon>Coelurosauria</taxon>
        <taxon>Aves</taxon>
        <taxon>Neognathae</taxon>
        <taxon>Neoaves</taxon>
        <taxon>Telluraves</taxon>
        <taxon>Accipitrimorphae</taxon>
        <taxon>Accipitriformes</taxon>
        <taxon>Accipitridae</taxon>
        <taxon>Accipitrinae</taxon>
        <taxon>Accipiter</taxon>
    </lineage>
</organism>
<feature type="compositionally biased region" description="Basic and acidic residues" evidence="2">
    <location>
        <begin position="40"/>
        <end position="49"/>
    </location>
</feature>
<dbReference type="Pfam" id="PF00481">
    <property type="entry name" value="PP2C"/>
    <property type="match status" value="1"/>
</dbReference>
<feature type="region of interest" description="Disordered" evidence="2">
    <location>
        <begin position="344"/>
        <end position="364"/>
    </location>
</feature>
<evidence type="ECO:0000313" key="4">
    <source>
        <dbReference type="Ensembl" id="ENSANIP00000011536.1"/>
    </source>
</evidence>
<dbReference type="SUPFAM" id="SSF81606">
    <property type="entry name" value="PP2C-like"/>
    <property type="match status" value="1"/>
</dbReference>
<feature type="compositionally biased region" description="Basic and acidic residues" evidence="2">
    <location>
        <begin position="344"/>
        <end position="358"/>
    </location>
</feature>
<dbReference type="CDD" id="cd00143">
    <property type="entry name" value="PP2Cc"/>
    <property type="match status" value="1"/>
</dbReference>
<protein>
    <submittedName>
        <fullName evidence="4">Protein phosphatase 2C like domain containing 1</fullName>
    </submittedName>
</protein>
<feature type="domain" description="PPM-type phosphatase" evidence="3">
    <location>
        <begin position="186"/>
        <end position="785"/>
    </location>
</feature>
<dbReference type="GO" id="GO:0004722">
    <property type="term" value="F:protein serine/threonine phosphatase activity"/>
    <property type="evidence" value="ECO:0007669"/>
    <property type="project" value="InterPro"/>
</dbReference>
<dbReference type="SMART" id="SM00332">
    <property type="entry name" value="PP2Cc"/>
    <property type="match status" value="1"/>
</dbReference>
<dbReference type="InterPro" id="IPR001932">
    <property type="entry name" value="PPM-type_phosphatase-like_dom"/>
</dbReference>
<reference evidence="4" key="2">
    <citation type="submission" date="2025-09" db="UniProtKB">
        <authorList>
            <consortium name="Ensembl"/>
        </authorList>
    </citation>
    <scope>IDENTIFICATION</scope>
</reference>
<dbReference type="PANTHER" id="PTHR13832:SF837">
    <property type="entry name" value="PROTEIN PHOSPHATASE 2C-LIKE DOMAIN-CONTAINING PROTEIN 1"/>
    <property type="match status" value="1"/>
</dbReference>
<accession>A0A8B9MRH7</accession>
<feature type="region of interest" description="Disordered" evidence="2">
    <location>
        <begin position="40"/>
        <end position="59"/>
    </location>
</feature>
<dbReference type="InterPro" id="IPR015655">
    <property type="entry name" value="PP2C"/>
</dbReference>
<proteinExistence type="inferred from homology"/>
<evidence type="ECO:0000256" key="1">
    <source>
        <dbReference type="ARBA" id="ARBA00006702"/>
    </source>
</evidence>
<dbReference type="InterPro" id="IPR036457">
    <property type="entry name" value="PPM-type-like_dom_sf"/>
</dbReference>
<evidence type="ECO:0000256" key="2">
    <source>
        <dbReference type="SAM" id="MobiDB-lite"/>
    </source>
</evidence>
<sequence>MHRYRKADEELRHIYSSDSVKAQGYALNHKQETTDRNLTRMTWEEKSQDKSNPPDFELSRDQEDHLEVTIAPENNDSKRISIFCSACQQTVYPDHLLYHKKTHKALTLLGFDSPQTKTDNKTLLAQRQQLISKLTKIPKYSETHRQKIDYSFEFLMDNHTPTSYRDPANINNPSTFKKVNNSLIKALSICQDKNSTWQGDMEDRFIVLNNYGNRSDTCFLGLVDGSHGVTAAETVAAELPLLFLDQLAQTDSSYKKSKDEQQILDSFATVIKADYREKEKIFSDKPGNGETNKTNIYEWIHKAYAKSFWRMDRLLRLGRNEVSKVRWSGCSVVTCLVERIPSKETDGNEEEGRKHSENNTHSPLTRQAKGAAGLLHVANTGNAHAVLCKNGKSHCLSKEHSTSNVSERKRVFQNGGNISTNEPDGLVEGYLRTTRGLGYHGNPVLKRSVIPVPHTISVPIDDNCQFLILASNGLWEVLDYNEVLALTLTTFTHYLRMHECVQQNAPSLCKCQYLMPLTEDNLNDSKAVKDLQHGIEVLYSNEDILLTDSKGNLQQNKPKCSRRNYLPSEDGVLKETNDHKNQADPELYLFSNNEVNSQNRERNQLDSTTQGGSEKLKQFEERKVYVCNIFQPQLQTAEQEETDTDTFCATGPSHTHKQLQENVLAIGFKDMKQPPKDRKACLSNYDSGPQLAQKMDSKIFCDKPASYTGQELLKTLSPVGSKPAPQFEEDTKTYLSNCKSQTAGRGRVTSETLYDNAASYISEQLVKTALAAGSRDNITILIVLLNGCDEIPNYLNI</sequence>
<dbReference type="PANTHER" id="PTHR13832">
    <property type="entry name" value="PROTEIN PHOSPHATASE 2C"/>
    <property type="match status" value="1"/>
</dbReference>
<name>A0A8B9MRH7_9AVES</name>
<dbReference type="Gene3D" id="3.60.40.10">
    <property type="entry name" value="PPM-type phosphatase domain"/>
    <property type="match status" value="1"/>
</dbReference>
<dbReference type="AlphaFoldDB" id="A0A8B9MRH7"/>
<evidence type="ECO:0000313" key="5">
    <source>
        <dbReference type="Proteomes" id="UP000694541"/>
    </source>
</evidence>
<dbReference type="Proteomes" id="UP000694541">
    <property type="component" value="Unplaced"/>
</dbReference>
<dbReference type="PROSITE" id="PS51746">
    <property type="entry name" value="PPM_2"/>
    <property type="match status" value="1"/>
</dbReference>